<keyword evidence="4 8" id="KW-0472">Membrane</keyword>
<comment type="subcellular location">
    <subcellularLocation>
        <location evidence="6">Endomembrane system</location>
        <topology evidence="6">Single-pass membrane protein</topology>
    </subcellularLocation>
    <subcellularLocation>
        <location evidence="1">Nucleus membrane</location>
    </subcellularLocation>
</comment>
<gene>
    <name evidence="9" type="ORF">B0H66DRAFT_643968</name>
</gene>
<feature type="compositionally biased region" description="Low complexity" evidence="7">
    <location>
        <begin position="373"/>
        <end position="387"/>
    </location>
</feature>
<organism evidence="9 10">
    <name type="scientific">Apodospora peruviana</name>
    <dbReference type="NCBI Taxonomy" id="516989"/>
    <lineage>
        <taxon>Eukaryota</taxon>
        <taxon>Fungi</taxon>
        <taxon>Dikarya</taxon>
        <taxon>Ascomycota</taxon>
        <taxon>Pezizomycotina</taxon>
        <taxon>Sordariomycetes</taxon>
        <taxon>Sordariomycetidae</taxon>
        <taxon>Sordariales</taxon>
        <taxon>Lasiosphaeriaceae</taxon>
        <taxon>Apodospora</taxon>
    </lineage>
</organism>
<feature type="compositionally biased region" description="Gly residues" evidence="7">
    <location>
        <begin position="388"/>
        <end position="399"/>
    </location>
</feature>
<comment type="caution">
    <text evidence="9">The sequence shown here is derived from an EMBL/GenBank/DDBJ whole genome shotgun (WGS) entry which is preliminary data.</text>
</comment>
<reference evidence="9" key="1">
    <citation type="journal article" date="2023" name="Mol. Phylogenet. Evol.">
        <title>Genome-scale phylogeny and comparative genomics of the fungal order Sordariales.</title>
        <authorList>
            <person name="Hensen N."/>
            <person name="Bonometti L."/>
            <person name="Westerberg I."/>
            <person name="Brannstrom I.O."/>
            <person name="Guillou S."/>
            <person name="Cros-Aarteil S."/>
            <person name="Calhoun S."/>
            <person name="Haridas S."/>
            <person name="Kuo A."/>
            <person name="Mondo S."/>
            <person name="Pangilinan J."/>
            <person name="Riley R."/>
            <person name="LaButti K."/>
            <person name="Andreopoulos B."/>
            <person name="Lipzen A."/>
            <person name="Chen C."/>
            <person name="Yan M."/>
            <person name="Daum C."/>
            <person name="Ng V."/>
            <person name="Clum A."/>
            <person name="Steindorff A."/>
            <person name="Ohm R.A."/>
            <person name="Martin F."/>
            <person name="Silar P."/>
            <person name="Natvig D.O."/>
            <person name="Lalanne C."/>
            <person name="Gautier V."/>
            <person name="Ament-Velasquez S.L."/>
            <person name="Kruys A."/>
            <person name="Hutchinson M.I."/>
            <person name="Powell A.J."/>
            <person name="Barry K."/>
            <person name="Miller A.N."/>
            <person name="Grigoriev I.V."/>
            <person name="Debuchy R."/>
            <person name="Gladieux P."/>
            <person name="Hiltunen Thoren M."/>
            <person name="Johannesson H."/>
        </authorList>
    </citation>
    <scope>NUCLEOTIDE SEQUENCE</scope>
    <source>
        <strain evidence="9">CBS 118394</strain>
    </source>
</reference>
<name>A0AAE0HTU0_9PEZI</name>
<evidence type="ECO:0000256" key="1">
    <source>
        <dbReference type="ARBA" id="ARBA00004126"/>
    </source>
</evidence>
<evidence type="ECO:0000256" key="4">
    <source>
        <dbReference type="ARBA" id="ARBA00023136"/>
    </source>
</evidence>
<evidence type="ECO:0000256" key="7">
    <source>
        <dbReference type="SAM" id="MobiDB-lite"/>
    </source>
</evidence>
<feature type="transmembrane region" description="Helical" evidence="8">
    <location>
        <begin position="258"/>
        <end position="280"/>
    </location>
</feature>
<dbReference type="InterPro" id="IPR008547">
    <property type="entry name" value="DUF829_TMEM53"/>
</dbReference>
<dbReference type="Pfam" id="PF05705">
    <property type="entry name" value="DUF829"/>
    <property type="match status" value="1"/>
</dbReference>
<evidence type="ECO:0000256" key="3">
    <source>
        <dbReference type="ARBA" id="ARBA00022989"/>
    </source>
</evidence>
<accession>A0AAE0HTU0</accession>
<evidence type="ECO:0000256" key="2">
    <source>
        <dbReference type="ARBA" id="ARBA00022692"/>
    </source>
</evidence>
<evidence type="ECO:0000256" key="6">
    <source>
        <dbReference type="ARBA" id="ARBA00037847"/>
    </source>
</evidence>
<feature type="region of interest" description="Disordered" evidence="7">
    <location>
        <begin position="371"/>
        <end position="399"/>
    </location>
</feature>
<evidence type="ECO:0000313" key="9">
    <source>
        <dbReference type="EMBL" id="KAK3312810.1"/>
    </source>
</evidence>
<evidence type="ECO:0000313" key="10">
    <source>
        <dbReference type="Proteomes" id="UP001283341"/>
    </source>
</evidence>
<keyword evidence="3 8" id="KW-1133">Transmembrane helix</keyword>
<dbReference type="EMBL" id="JAUEDM010000008">
    <property type="protein sequence ID" value="KAK3312810.1"/>
    <property type="molecule type" value="Genomic_DNA"/>
</dbReference>
<dbReference type="Proteomes" id="UP001283341">
    <property type="component" value="Unassembled WGS sequence"/>
</dbReference>
<evidence type="ECO:0000256" key="8">
    <source>
        <dbReference type="SAM" id="Phobius"/>
    </source>
</evidence>
<keyword evidence="5" id="KW-0539">Nucleus</keyword>
<sequence>MAGRRRQQTTTASFYITAVRVPKSHLIMVSSLRLKNKSKGDRQASKGPKKPVFVPGFSCLGPSIYVQDRQLNASNNSTDILHRPTIPAATTSSTSLIPHISSADIGPPPDLIIITSWTGAIPKHIAKYTQSYNQLFPNTPILVITTSIADLAIHSTKHKLKVLPPAVRYLSTCPGSTTAPQSQSSEKPLPFQNILLHAFSEGGANKAVCLAQAFLSTTHQRLPIAAFIFDSTPGTPRYSSNVAAFRRSLPPNKFAQAVGLPLGAGILAVTWVVFGVVIGYENNLISKTRRALNDSDLWKVEGIPRTYIFSEADDLIWWKDVEEHGVTSANVCGARSLLVRFKKTGHCGHARGHEGIYWGAVRRTWETRGDKMVQGSDSDSGESSSSGEDGGLEGGQQVEGGGVETVAVVGVAM</sequence>
<dbReference type="GO" id="GO:0031965">
    <property type="term" value="C:nuclear membrane"/>
    <property type="evidence" value="ECO:0007669"/>
    <property type="project" value="UniProtKB-SubCell"/>
</dbReference>
<dbReference type="PANTHER" id="PTHR12265">
    <property type="entry name" value="TRANSMEMBRANE PROTEIN 53"/>
    <property type="match status" value="1"/>
</dbReference>
<dbReference type="AlphaFoldDB" id="A0AAE0HTU0"/>
<evidence type="ECO:0000256" key="5">
    <source>
        <dbReference type="ARBA" id="ARBA00023242"/>
    </source>
</evidence>
<keyword evidence="10" id="KW-1185">Reference proteome</keyword>
<reference evidence="9" key="2">
    <citation type="submission" date="2023-06" db="EMBL/GenBank/DDBJ databases">
        <authorList>
            <consortium name="Lawrence Berkeley National Laboratory"/>
            <person name="Haridas S."/>
            <person name="Hensen N."/>
            <person name="Bonometti L."/>
            <person name="Westerberg I."/>
            <person name="Brannstrom I.O."/>
            <person name="Guillou S."/>
            <person name="Cros-Aarteil S."/>
            <person name="Calhoun S."/>
            <person name="Kuo A."/>
            <person name="Mondo S."/>
            <person name="Pangilinan J."/>
            <person name="Riley R."/>
            <person name="Labutti K."/>
            <person name="Andreopoulos B."/>
            <person name="Lipzen A."/>
            <person name="Chen C."/>
            <person name="Yanf M."/>
            <person name="Daum C."/>
            <person name="Ng V."/>
            <person name="Clum A."/>
            <person name="Steindorff A."/>
            <person name="Ohm R."/>
            <person name="Martin F."/>
            <person name="Silar P."/>
            <person name="Natvig D."/>
            <person name="Lalanne C."/>
            <person name="Gautier V."/>
            <person name="Ament-Velasquez S.L."/>
            <person name="Kruys A."/>
            <person name="Hutchinson M.I."/>
            <person name="Powell A.J."/>
            <person name="Barry K."/>
            <person name="Miller A.N."/>
            <person name="Grigoriev I.V."/>
            <person name="Debuchy R."/>
            <person name="Gladieux P."/>
            <person name="Thoren M.H."/>
            <person name="Johannesson H."/>
        </authorList>
    </citation>
    <scope>NUCLEOTIDE SEQUENCE</scope>
    <source>
        <strain evidence="9">CBS 118394</strain>
    </source>
</reference>
<proteinExistence type="predicted"/>
<keyword evidence="2 8" id="KW-0812">Transmembrane</keyword>
<protein>
    <recommendedName>
        <fullName evidence="11">Indole-diterpene biosynthesis protein PaxU</fullName>
    </recommendedName>
</protein>
<dbReference type="PANTHER" id="PTHR12265:SF30">
    <property type="entry name" value="TRANSMEMBRANE PROTEIN 53"/>
    <property type="match status" value="1"/>
</dbReference>
<evidence type="ECO:0008006" key="11">
    <source>
        <dbReference type="Google" id="ProtNLM"/>
    </source>
</evidence>